<name>A0A1N7CIY0_9EURY</name>
<gene>
    <name evidence="1" type="ORF">BB347_10015</name>
    <name evidence="2" type="ORF">SAMN05421809_1731</name>
</gene>
<dbReference type="Gene3D" id="1.10.620.20">
    <property type="entry name" value="Ribonucleotide Reductase, subunit A"/>
    <property type="match status" value="1"/>
</dbReference>
<dbReference type="AlphaFoldDB" id="A0A1N7CIY0"/>
<dbReference type="Proteomes" id="UP000187321">
    <property type="component" value="Chromosome"/>
</dbReference>
<dbReference type="EMBL" id="FTNP01000002">
    <property type="protein sequence ID" value="SIR63581.1"/>
    <property type="molecule type" value="Genomic_DNA"/>
</dbReference>
<organism evidence="2 3">
    <name type="scientific">Natronorubrum daqingense</name>
    <dbReference type="NCBI Taxonomy" id="588898"/>
    <lineage>
        <taxon>Archaea</taxon>
        <taxon>Methanobacteriati</taxon>
        <taxon>Methanobacteriota</taxon>
        <taxon>Stenosarchaea group</taxon>
        <taxon>Halobacteria</taxon>
        <taxon>Halobacteriales</taxon>
        <taxon>Natrialbaceae</taxon>
        <taxon>Natronorubrum</taxon>
    </lineage>
</organism>
<evidence type="ECO:0000313" key="3">
    <source>
        <dbReference type="Proteomes" id="UP000185687"/>
    </source>
</evidence>
<dbReference type="InterPro" id="IPR012348">
    <property type="entry name" value="RNR-like"/>
</dbReference>
<evidence type="ECO:0000313" key="2">
    <source>
        <dbReference type="EMBL" id="SIR63581.1"/>
    </source>
</evidence>
<dbReference type="GO" id="GO:0016491">
    <property type="term" value="F:oxidoreductase activity"/>
    <property type="evidence" value="ECO:0007669"/>
    <property type="project" value="InterPro"/>
</dbReference>
<proteinExistence type="predicted"/>
<dbReference type="STRING" id="588898.BB347_10015"/>
<dbReference type="KEGG" id="hda:BB347_10015"/>
<dbReference type="EMBL" id="CP019327">
    <property type="protein sequence ID" value="APX96930.1"/>
    <property type="molecule type" value="Genomic_DNA"/>
</dbReference>
<accession>A0A1N7CIY0</accession>
<dbReference type="RefSeq" id="WP_076581078.1">
    <property type="nucleotide sequence ID" value="NZ_CP019327.1"/>
</dbReference>
<evidence type="ECO:0000313" key="4">
    <source>
        <dbReference type="Proteomes" id="UP000187321"/>
    </source>
</evidence>
<keyword evidence="3" id="KW-1185">Reference proteome</keyword>
<dbReference type="OrthoDB" id="156360at2157"/>
<dbReference type="SUPFAM" id="SSF47240">
    <property type="entry name" value="Ferritin-like"/>
    <property type="match status" value="1"/>
</dbReference>
<sequence length="311" mass="36088">MPTKYTPTEMMNRESRSNRYYRNAVERHWDPGEIDLERDVERLLEYIEGAENYDEQSWDRTLNGIAKFGAGEDAVTEDLAPLATVLEDIDDQLFLTTQLYEEAKHADFFDRYWREVVWAVEDELGWERSNPRDDKWFNEPYVELFDRNKKAQYRLLEDDTPENRAKAYCHYHLTVEGILAQTGYYGMQTSYGGEFEELPHLPGLVEGFTKIRSDEGRHVGFGMNQLKTLIKSEGVEPTLIENTVNELLPLVQGITEDNRYQPDEDEERVGLQDGELAAYAVDKHTDRMQQITDAAADIPDVDELVRLEGDD</sequence>
<protein>
    <submittedName>
        <fullName evidence="1 2">Ribonucleoside-diphosphate reductase</fullName>
    </submittedName>
</protein>
<reference evidence="2 3" key="2">
    <citation type="submission" date="2017-01" db="EMBL/GenBank/DDBJ databases">
        <authorList>
            <person name="Mah S.A."/>
            <person name="Swanson W.J."/>
            <person name="Moy G.W."/>
            <person name="Vacquier V.D."/>
        </authorList>
    </citation>
    <scope>NUCLEOTIDE SEQUENCE [LARGE SCALE GENOMIC DNA]</scope>
    <source>
        <strain evidence="2 3">CGMCC 1.8909</strain>
    </source>
</reference>
<dbReference type="GeneID" id="30956280"/>
<reference evidence="1 4" key="1">
    <citation type="submission" date="2017-01" db="EMBL/GenBank/DDBJ databases">
        <title>Complete genome sequence of Haloterrigena daqingensis type strain (JX313T).</title>
        <authorList>
            <person name="Shuang W."/>
        </authorList>
    </citation>
    <scope>NUCLEOTIDE SEQUENCE [LARGE SCALE GENOMIC DNA]</scope>
    <source>
        <strain evidence="1 4">JX313</strain>
    </source>
</reference>
<evidence type="ECO:0000313" key="1">
    <source>
        <dbReference type="EMBL" id="APX96930.1"/>
    </source>
</evidence>
<dbReference type="InterPro" id="IPR009078">
    <property type="entry name" value="Ferritin-like_SF"/>
</dbReference>
<dbReference type="Proteomes" id="UP000185687">
    <property type="component" value="Unassembled WGS sequence"/>
</dbReference>